<keyword evidence="4" id="KW-0175">Coiled coil</keyword>
<feature type="compositionally biased region" description="Polar residues" evidence="5">
    <location>
        <begin position="231"/>
        <end position="241"/>
    </location>
</feature>
<dbReference type="InterPro" id="IPR012677">
    <property type="entry name" value="Nucleotide-bd_a/b_plait_sf"/>
</dbReference>
<keyword evidence="3" id="KW-0863">Zinc-finger</keyword>
<dbReference type="Proteomes" id="UP000317650">
    <property type="component" value="Chromosome 6"/>
</dbReference>
<dbReference type="InterPro" id="IPR036249">
    <property type="entry name" value="Thioredoxin-like_sf"/>
</dbReference>
<evidence type="ECO:0000313" key="9">
    <source>
        <dbReference type="Proteomes" id="UP000317650"/>
    </source>
</evidence>
<dbReference type="PANTHER" id="PTHR14398:SF0">
    <property type="entry name" value="ZINC FINGER PROTEIN SWM"/>
    <property type="match status" value="1"/>
</dbReference>
<sequence>MALAKAKEIVSSAPVVVFSKTNCGHSKWVKELLTQLGVFFKVIELDLESTKNFFTRMLQALEDASIMSVGQNLDIIKKFELSLPPAADNGQLRTQMPSEINHSMSSKPLIDSEDREVSDDDDDRNHKHRRREAHPNMSDNDVQELSMRQTNRKRNKPFESRKMFHDNINNSNMERDASSKFEKRRPIFTPGMRVSSDLNSRARTNQTYTGPCFDKSTFTGRPPVGRGRGRSTISRSQQDSRFNPFDTHDFASQVVSQGLPTHPSLFVGTGIPAAASSQNACWGTYGFVPGMNSRILDPLQPLGLQGALQSTITPLFNMGMPRRRCRDFDEQGFCLRGDMCPMEHGVNRIVVEDVQSLSQFNLPVSDPNSHALGIQAGPGSLPSVRAPSGLVTGGNLIPAKDGKTILSDDPLKLSGVSSACGAAEADVYDPDQPLWNNKCPETSGTGFPLLSNDEPLWNADSSSQQSLTLSNGFKSDQASRVFMENIGSQSTNSSIWGRIGHGSRSEMGIKTSSNAASISHLSDATKEDNEKSMVNTSVIPEKCIPAEDMGYKTTELQPHSRLHVDSGRNSGRMSQKASRTLYVHGIPQKNNTREALLSHFQKFGEVVDIYIPLNSEKAFVQFSKREEAEAALEAPDAVMGNRFIKLWWANRDRVYDVRKNNVCTKLPPSSSKGGSSFPSCLSGHDKEKEDLNSPVPTGRKIPASEMLVADPGLKISSPHSLKIASPVPKKLEGLELLKEELRKKQEMLAQKRDEFRRQLDKFEKQAITVKKGEVASGQTSKKLKVDIGNEAAKAGMPRAPITPAGGRQEVENTGQTRKSKEVLVSPTTIANAANFQNSNTEETSHLPVPVLNTFNPDNQSTSFRVLPPLPADFTDVAVLQDHFSVFGDLASVVLEEPEERSENDAVKTPENCCARVTFISCDNAKRAYVGGKCWQGHNLHLMWLSDYGNSNRTCGSQEIMGFLGDSSAYIRDDPMTSVISSPVEESSADGAISGVTAVMDVSSSRGLEDVHCDDNGVLMAPLRTSHPNPNTLSCEDHPGLDVPVVEDKMGVDLAQ</sequence>
<dbReference type="PANTHER" id="PTHR14398">
    <property type="entry name" value="RNA RECOGNITION RRM/RNP DOMAIN"/>
    <property type="match status" value="1"/>
</dbReference>
<dbReference type="EMBL" id="PYDT01000009">
    <property type="protein sequence ID" value="THU50829.1"/>
    <property type="molecule type" value="Genomic_DNA"/>
</dbReference>
<dbReference type="PROSITE" id="PS51354">
    <property type="entry name" value="GLUTAREDOXIN_2"/>
    <property type="match status" value="1"/>
</dbReference>
<protein>
    <recommendedName>
        <fullName evidence="10">C3H1-type domain-containing protein</fullName>
    </recommendedName>
</protein>
<evidence type="ECO:0000256" key="1">
    <source>
        <dbReference type="ARBA" id="ARBA00022884"/>
    </source>
</evidence>
<comment type="caution">
    <text evidence="8">The sequence shown here is derived from an EMBL/GenBank/DDBJ whole genome shotgun (WGS) entry which is preliminary data.</text>
</comment>
<feature type="region of interest" description="Disordered" evidence="5">
    <location>
        <begin position="665"/>
        <end position="699"/>
    </location>
</feature>
<reference evidence="8 9" key="1">
    <citation type="journal article" date="2019" name="Nat. Plants">
        <title>Genome sequencing of Musa balbisiana reveals subgenome evolution and function divergence in polyploid bananas.</title>
        <authorList>
            <person name="Yao X."/>
        </authorList>
    </citation>
    <scope>NUCLEOTIDE SEQUENCE [LARGE SCALE GENOMIC DNA]</scope>
    <source>
        <strain evidence="9">cv. DH-PKW</strain>
        <tissue evidence="8">Leaves</tissue>
    </source>
</reference>
<dbReference type="GO" id="GO:0008270">
    <property type="term" value="F:zinc ion binding"/>
    <property type="evidence" value="ECO:0007669"/>
    <property type="project" value="UniProtKB-KW"/>
</dbReference>
<dbReference type="FunFam" id="3.30.70.330:FF:000719">
    <property type="entry name" value="Predicted protein"/>
    <property type="match status" value="1"/>
</dbReference>
<dbReference type="InterPro" id="IPR045137">
    <property type="entry name" value="RBM26/27"/>
</dbReference>
<dbReference type="STRING" id="52838.A0A4S8IR26"/>
<dbReference type="CDD" id="cd12257">
    <property type="entry name" value="RRM1_RBM26_like"/>
    <property type="match status" value="1"/>
</dbReference>
<keyword evidence="1 2" id="KW-0694">RNA-binding</keyword>
<dbReference type="AlphaFoldDB" id="A0A4S8IR26"/>
<dbReference type="Gene3D" id="3.30.70.330">
    <property type="match status" value="1"/>
</dbReference>
<dbReference type="InterPro" id="IPR035979">
    <property type="entry name" value="RBD_domain_sf"/>
</dbReference>
<feature type="zinc finger region" description="C3H1-type" evidence="3">
    <location>
        <begin position="319"/>
        <end position="347"/>
    </location>
</feature>
<feature type="compositionally biased region" description="Low complexity" evidence="5">
    <location>
        <begin position="665"/>
        <end position="682"/>
    </location>
</feature>
<dbReference type="InterPro" id="IPR000571">
    <property type="entry name" value="Znf_CCCH"/>
</dbReference>
<dbReference type="InterPro" id="IPR002109">
    <property type="entry name" value="Glutaredoxin"/>
</dbReference>
<evidence type="ECO:0000313" key="8">
    <source>
        <dbReference type="EMBL" id="THU50829.1"/>
    </source>
</evidence>
<dbReference type="PROSITE" id="PS50103">
    <property type="entry name" value="ZF_C3H1"/>
    <property type="match status" value="1"/>
</dbReference>
<dbReference type="SMART" id="SM00356">
    <property type="entry name" value="ZnF_C3H1"/>
    <property type="match status" value="1"/>
</dbReference>
<name>A0A4S8IR26_MUSBA</name>
<gene>
    <name evidence="8" type="ORF">C4D60_Mb06t24460</name>
</gene>
<dbReference type="GO" id="GO:0003723">
    <property type="term" value="F:RNA binding"/>
    <property type="evidence" value="ECO:0007669"/>
    <property type="project" value="UniProtKB-UniRule"/>
</dbReference>
<dbReference type="Pfam" id="PF00462">
    <property type="entry name" value="Glutaredoxin"/>
    <property type="match status" value="1"/>
</dbReference>
<evidence type="ECO:0000256" key="2">
    <source>
        <dbReference type="PROSITE-ProRule" id="PRU00176"/>
    </source>
</evidence>
<evidence type="ECO:0000256" key="5">
    <source>
        <dbReference type="SAM" id="MobiDB-lite"/>
    </source>
</evidence>
<dbReference type="InterPro" id="IPR000504">
    <property type="entry name" value="RRM_dom"/>
</dbReference>
<proteinExistence type="predicted"/>
<evidence type="ECO:0000259" key="7">
    <source>
        <dbReference type="PROSITE" id="PS50103"/>
    </source>
</evidence>
<evidence type="ECO:0008006" key="10">
    <source>
        <dbReference type="Google" id="ProtNLM"/>
    </source>
</evidence>
<keyword evidence="3" id="KW-0479">Metal-binding</keyword>
<feature type="region of interest" description="Disordered" evidence="5">
    <location>
        <begin position="99"/>
        <end position="159"/>
    </location>
</feature>
<evidence type="ECO:0000256" key="4">
    <source>
        <dbReference type="SAM" id="Coils"/>
    </source>
</evidence>
<dbReference type="PROSITE" id="PS50102">
    <property type="entry name" value="RRM"/>
    <property type="match status" value="1"/>
</dbReference>
<dbReference type="SUPFAM" id="SSF52833">
    <property type="entry name" value="Thioredoxin-like"/>
    <property type="match status" value="1"/>
</dbReference>
<evidence type="ECO:0000256" key="3">
    <source>
        <dbReference type="PROSITE-ProRule" id="PRU00723"/>
    </source>
</evidence>
<feature type="domain" description="C3H1-type" evidence="7">
    <location>
        <begin position="319"/>
        <end position="347"/>
    </location>
</feature>
<dbReference type="SUPFAM" id="SSF54928">
    <property type="entry name" value="RNA-binding domain, RBD"/>
    <property type="match status" value="2"/>
</dbReference>
<dbReference type="SMART" id="SM00360">
    <property type="entry name" value="RRM"/>
    <property type="match status" value="1"/>
</dbReference>
<feature type="coiled-coil region" evidence="4">
    <location>
        <begin position="731"/>
        <end position="765"/>
    </location>
</feature>
<keyword evidence="3" id="KW-0862">Zinc</keyword>
<accession>A0A4S8IR26</accession>
<keyword evidence="9" id="KW-1185">Reference proteome</keyword>
<dbReference type="Gene3D" id="3.40.30.10">
    <property type="entry name" value="Glutaredoxin"/>
    <property type="match status" value="1"/>
</dbReference>
<evidence type="ECO:0000259" key="6">
    <source>
        <dbReference type="PROSITE" id="PS50102"/>
    </source>
</evidence>
<dbReference type="Pfam" id="PF00076">
    <property type="entry name" value="RRM_1"/>
    <property type="match status" value="1"/>
</dbReference>
<dbReference type="GO" id="GO:0005634">
    <property type="term" value="C:nucleus"/>
    <property type="evidence" value="ECO:0007669"/>
    <property type="project" value="TreeGrafter"/>
</dbReference>
<organism evidence="8 9">
    <name type="scientific">Musa balbisiana</name>
    <name type="common">Banana</name>
    <dbReference type="NCBI Taxonomy" id="52838"/>
    <lineage>
        <taxon>Eukaryota</taxon>
        <taxon>Viridiplantae</taxon>
        <taxon>Streptophyta</taxon>
        <taxon>Embryophyta</taxon>
        <taxon>Tracheophyta</taxon>
        <taxon>Spermatophyta</taxon>
        <taxon>Magnoliopsida</taxon>
        <taxon>Liliopsida</taxon>
        <taxon>Zingiberales</taxon>
        <taxon>Musaceae</taxon>
        <taxon>Musa</taxon>
    </lineage>
</organism>
<feature type="domain" description="RRM" evidence="6">
    <location>
        <begin position="579"/>
        <end position="651"/>
    </location>
</feature>
<feature type="compositionally biased region" description="Acidic residues" evidence="5">
    <location>
        <begin position="111"/>
        <end position="122"/>
    </location>
</feature>
<feature type="region of interest" description="Disordered" evidence="5">
    <location>
        <begin position="795"/>
        <end position="819"/>
    </location>
</feature>
<feature type="region of interest" description="Disordered" evidence="5">
    <location>
        <begin position="205"/>
        <end position="242"/>
    </location>
</feature>